<dbReference type="GO" id="GO:0032300">
    <property type="term" value="C:mismatch repair complex"/>
    <property type="evidence" value="ECO:0007669"/>
    <property type="project" value="InterPro"/>
</dbReference>
<dbReference type="Gene3D" id="3.30.230.10">
    <property type="match status" value="1"/>
</dbReference>
<dbReference type="Proteomes" id="UP000757232">
    <property type="component" value="Unassembled WGS sequence"/>
</dbReference>
<feature type="domain" description="DNA mismatch repair protein S5" evidence="3">
    <location>
        <begin position="60"/>
        <end position="199"/>
    </location>
</feature>
<dbReference type="PANTHER" id="PTHR10073:SF47">
    <property type="entry name" value="DNA MISMATCH REPAIR PROTEIN MLH3"/>
    <property type="match status" value="1"/>
</dbReference>
<dbReference type="InterPro" id="IPR020568">
    <property type="entry name" value="Ribosomal_Su5_D2-typ_SF"/>
</dbReference>
<dbReference type="AlphaFoldDB" id="A0A9Q5I0S7"/>
<dbReference type="Gene3D" id="3.30.1540.20">
    <property type="entry name" value="MutL, C-terminal domain, dimerisation subdomain"/>
    <property type="match status" value="2"/>
</dbReference>
<evidence type="ECO:0000313" key="4">
    <source>
        <dbReference type="EMBL" id="OCB89558.1"/>
    </source>
</evidence>
<gene>
    <name evidence="4" type="ORF">A7U60_g3250</name>
</gene>
<dbReference type="InterPro" id="IPR037198">
    <property type="entry name" value="MutL_C_sf"/>
</dbReference>
<dbReference type="InterPro" id="IPR042120">
    <property type="entry name" value="MutL_C_dimsub"/>
</dbReference>
<organism evidence="4 5">
    <name type="scientific">Sanghuangporus baumii</name>
    <name type="common">Phellinus baumii</name>
    <dbReference type="NCBI Taxonomy" id="108892"/>
    <lineage>
        <taxon>Eukaryota</taxon>
        <taxon>Fungi</taxon>
        <taxon>Dikarya</taxon>
        <taxon>Basidiomycota</taxon>
        <taxon>Agaricomycotina</taxon>
        <taxon>Agaricomycetes</taxon>
        <taxon>Hymenochaetales</taxon>
        <taxon>Hymenochaetaceae</taxon>
        <taxon>Sanghuangporus</taxon>
    </lineage>
</organism>
<evidence type="ECO:0000256" key="1">
    <source>
        <dbReference type="SAM" id="MobiDB-lite"/>
    </source>
</evidence>
<dbReference type="SMART" id="SM00853">
    <property type="entry name" value="MutL_C"/>
    <property type="match status" value="1"/>
</dbReference>
<reference evidence="4" key="1">
    <citation type="submission" date="2016-06" db="EMBL/GenBank/DDBJ databases">
        <title>Draft Genome sequence of the fungus Inonotus baumii.</title>
        <authorList>
            <person name="Zhu H."/>
            <person name="Lin W."/>
        </authorList>
    </citation>
    <scope>NUCLEOTIDE SEQUENCE</scope>
    <source>
        <strain evidence="4">821</strain>
    </source>
</reference>
<name>A0A9Q5I0S7_SANBA</name>
<dbReference type="InterPro" id="IPR014790">
    <property type="entry name" value="MutL_C"/>
</dbReference>
<feature type="compositionally biased region" description="Basic and acidic residues" evidence="1">
    <location>
        <begin position="230"/>
        <end position="241"/>
    </location>
</feature>
<evidence type="ECO:0008006" key="6">
    <source>
        <dbReference type="Google" id="ProtNLM"/>
    </source>
</evidence>
<dbReference type="OrthoDB" id="429932at2759"/>
<dbReference type="SUPFAM" id="SSF118116">
    <property type="entry name" value="DNA mismatch repair protein MutL"/>
    <property type="match status" value="1"/>
</dbReference>
<proteinExistence type="predicted"/>
<dbReference type="Gene3D" id="3.30.1250.10">
    <property type="entry name" value="Ribosome maturation protein SBDS, N-terminal domain"/>
    <property type="match status" value="1"/>
</dbReference>
<dbReference type="InterPro" id="IPR014721">
    <property type="entry name" value="Ribsml_uS5_D2-typ_fold_subgr"/>
</dbReference>
<dbReference type="GO" id="GO:0006298">
    <property type="term" value="P:mismatch repair"/>
    <property type="evidence" value="ECO:0007669"/>
    <property type="project" value="InterPro"/>
</dbReference>
<dbReference type="SUPFAM" id="SSF54211">
    <property type="entry name" value="Ribosomal protein S5 domain 2-like"/>
    <property type="match status" value="1"/>
</dbReference>
<dbReference type="SMART" id="SM01340">
    <property type="entry name" value="DNA_mis_repair"/>
    <property type="match status" value="1"/>
</dbReference>
<dbReference type="EMBL" id="LNZH02000153">
    <property type="protein sequence ID" value="OCB89558.1"/>
    <property type="molecule type" value="Genomic_DNA"/>
</dbReference>
<dbReference type="InterPro" id="IPR013507">
    <property type="entry name" value="DNA_mismatch_S5_2-like"/>
</dbReference>
<feature type="region of interest" description="Disordered" evidence="1">
    <location>
        <begin position="230"/>
        <end position="254"/>
    </location>
</feature>
<accession>A0A9Q5I0S7</accession>
<dbReference type="GO" id="GO:0030983">
    <property type="term" value="F:mismatched DNA binding"/>
    <property type="evidence" value="ECO:0007669"/>
    <property type="project" value="InterPro"/>
</dbReference>
<protein>
    <recommendedName>
        <fullName evidence="6">MutL C-terminal dimerisation domain-containing protein</fullName>
    </recommendedName>
</protein>
<dbReference type="GO" id="GO:0016887">
    <property type="term" value="F:ATP hydrolysis activity"/>
    <property type="evidence" value="ECO:0007669"/>
    <property type="project" value="InterPro"/>
</dbReference>
<dbReference type="InterPro" id="IPR038973">
    <property type="entry name" value="MutL/Mlh/Pms-like"/>
</dbReference>
<dbReference type="GO" id="GO:0005524">
    <property type="term" value="F:ATP binding"/>
    <property type="evidence" value="ECO:0007669"/>
    <property type="project" value="InterPro"/>
</dbReference>
<dbReference type="InterPro" id="IPR036786">
    <property type="entry name" value="Ribosome_mat_SBDS_N_sf"/>
</dbReference>
<evidence type="ECO:0000313" key="5">
    <source>
        <dbReference type="Proteomes" id="UP000757232"/>
    </source>
</evidence>
<evidence type="ECO:0000259" key="3">
    <source>
        <dbReference type="SMART" id="SM01340"/>
    </source>
</evidence>
<sequence length="770" mass="87240">MSHPSPARTFDLVRRELETFALVFPQVKFSLRDLSKENNEGADRSRIMTIPRTPSTLMTFRHLYGRALVESYQFLYLNRHILDTCELHRVIDKCFSSSTFAKHALDELDLNRHILDTCELHRVIDKCFSSSTFAKHALDELDLRRSPKKGELRPVYVLNIAVPPREIDNCLETAKTVVHLRNQDAIVSFLANVIQSFLSRQGFKTSPPGVATRDHEHPSCKRSRVIAHHDEGENSDHRDESQVDTPECPSNSREGAMDLFIEGHSVGNEHGEFRWVDPNTGRMYLIDPRTGNSYLPEQRCYDLENGESSHGTRRRTIIDEGWQEKSRQMIESARNVDESGIPDWITQALEANDVFASAEPSVPCLPSSKATTEGIGTIRQMLWTKQFKQAFSVPTSSMSNLGMIPDYSFTKESLSVVQVLGQVDCKFIACLLDTPSATKSSEDWEEKGELRTLVLVDQHAADERVRVERFLKSLCLGYLDRDGVGVERRMLDPPVPVLLTAFERDRLMRSTTIKKAFRDWGFSIVEDEIDHESGKHTMNDSDEGYGMIRFSSVPEVAADKLLTGSTGDLRELVKGYLARLESENINNYSMDTQQLSSAVGDVDAFTWLKALRNCPRELVELINSRACRGAIMFNDRLSMEQCKRLLRQLSMTAFPFQCAHGRPSVVPLTTVGLRLSAESAQAGNINWDSLVHFHEQSTMVKALTKVVYKPNTQSTEEFVMIVNGSEYKKWKEGDTTIPLTEVVDSYTKLSRSSIRRQVTQAISAKRRNNN</sequence>
<dbReference type="GO" id="GO:0140664">
    <property type="term" value="F:ATP-dependent DNA damage sensor activity"/>
    <property type="evidence" value="ECO:0007669"/>
    <property type="project" value="InterPro"/>
</dbReference>
<comment type="caution">
    <text evidence="4">The sequence shown here is derived from an EMBL/GenBank/DDBJ whole genome shotgun (WGS) entry which is preliminary data.</text>
</comment>
<dbReference type="SUPFAM" id="SSF89895">
    <property type="entry name" value="FYSH domain"/>
    <property type="match status" value="1"/>
</dbReference>
<evidence type="ECO:0000259" key="2">
    <source>
        <dbReference type="SMART" id="SM00853"/>
    </source>
</evidence>
<keyword evidence="5" id="KW-1185">Reference proteome</keyword>
<feature type="domain" description="MutL C-terminal dimerisation" evidence="2">
    <location>
        <begin position="419"/>
        <end position="637"/>
    </location>
</feature>
<dbReference type="PANTHER" id="PTHR10073">
    <property type="entry name" value="DNA MISMATCH REPAIR PROTEIN MLH, PMS, MUTL"/>
    <property type="match status" value="1"/>
</dbReference>